<accession>A0A1B7JI65</accession>
<proteinExistence type="predicted"/>
<dbReference type="Proteomes" id="UP000078386">
    <property type="component" value="Unassembled WGS sequence"/>
</dbReference>
<protein>
    <submittedName>
        <fullName evidence="1">Uncharacterized protein</fullName>
    </submittedName>
</protein>
<name>A0A1B7JI65_9ENTR</name>
<organism evidence="1 2">
    <name type="scientific">Kluyvera georgiana ATCC 51603</name>
    <dbReference type="NCBI Taxonomy" id="1354264"/>
    <lineage>
        <taxon>Bacteria</taxon>
        <taxon>Pseudomonadati</taxon>
        <taxon>Pseudomonadota</taxon>
        <taxon>Gammaproteobacteria</taxon>
        <taxon>Enterobacterales</taxon>
        <taxon>Enterobacteriaceae</taxon>
        <taxon>Kluyvera</taxon>
    </lineage>
</organism>
<sequence>MVCGKSRDKKEKRTMRVHDARHQCILLEKCLSLVHQAVKASS</sequence>
<dbReference type="EMBL" id="LXEU01000078">
    <property type="protein sequence ID" value="OAT47599.1"/>
    <property type="molecule type" value="Genomic_DNA"/>
</dbReference>
<evidence type="ECO:0000313" key="2">
    <source>
        <dbReference type="Proteomes" id="UP000078386"/>
    </source>
</evidence>
<dbReference type="AlphaFoldDB" id="A0A1B7JI65"/>
<gene>
    <name evidence="1" type="ORF">M989_03840</name>
</gene>
<comment type="caution">
    <text evidence="1">The sequence shown here is derived from an EMBL/GenBank/DDBJ whole genome shotgun (WGS) entry which is preliminary data.</text>
</comment>
<keyword evidence="2" id="KW-1185">Reference proteome</keyword>
<reference evidence="1 2" key="1">
    <citation type="submission" date="2016-04" db="EMBL/GenBank/DDBJ databases">
        <title>ATOL: Assembling a taxonomically balanced genome-scale reconstruction of the evolutionary history of the Enterobacteriaceae.</title>
        <authorList>
            <person name="Plunkett G.III."/>
            <person name="Neeno-Eckwall E.C."/>
            <person name="Glasner J.D."/>
            <person name="Perna N.T."/>
        </authorList>
    </citation>
    <scope>NUCLEOTIDE SEQUENCE [LARGE SCALE GENOMIC DNA]</scope>
    <source>
        <strain evidence="1 2">ATCC 51603</strain>
    </source>
</reference>
<evidence type="ECO:0000313" key="1">
    <source>
        <dbReference type="EMBL" id="OAT47599.1"/>
    </source>
</evidence>